<protein>
    <recommendedName>
        <fullName evidence="8">Alpha 1,4-glycosyltransferase domain-containing protein</fullName>
    </recommendedName>
</protein>
<evidence type="ECO:0000313" key="9">
    <source>
        <dbReference type="EMBL" id="KAK4010364.1"/>
    </source>
</evidence>
<accession>A0ABQ9ZBT2</accession>
<keyword evidence="4" id="KW-0808">Transferase</keyword>
<evidence type="ECO:0000256" key="5">
    <source>
        <dbReference type="ARBA" id="ARBA00023034"/>
    </source>
</evidence>
<dbReference type="EMBL" id="JAOYFB010000003">
    <property type="protein sequence ID" value="KAK4010364.1"/>
    <property type="molecule type" value="Genomic_DNA"/>
</dbReference>
<dbReference type="Pfam" id="PF04572">
    <property type="entry name" value="Gb3_synth"/>
    <property type="match status" value="1"/>
</dbReference>
<keyword evidence="3" id="KW-0328">Glycosyltransferase</keyword>
<dbReference type="InterPro" id="IPR051981">
    <property type="entry name" value="Glycosyltransf_32"/>
</dbReference>
<evidence type="ECO:0000256" key="6">
    <source>
        <dbReference type="ARBA" id="ARBA00023136"/>
    </source>
</evidence>
<feature type="domain" description="Alpha 1,4-glycosyltransferase" evidence="8">
    <location>
        <begin position="228"/>
        <end position="356"/>
    </location>
</feature>
<proteinExistence type="inferred from homology"/>
<dbReference type="SUPFAM" id="SSF53448">
    <property type="entry name" value="Nucleotide-diphospho-sugar transferases"/>
    <property type="match status" value="1"/>
</dbReference>
<evidence type="ECO:0000256" key="7">
    <source>
        <dbReference type="SAM" id="Phobius"/>
    </source>
</evidence>
<organism evidence="9 10">
    <name type="scientific">Daphnia magna</name>
    <dbReference type="NCBI Taxonomy" id="35525"/>
    <lineage>
        <taxon>Eukaryota</taxon>
        <taxon>Metazoa</taxon>
        <taxon>Ecdysozoa</taxon>
        <taxon>Arthropoda</taxon>
        <taxon>Crustacea</taxon>
        <taxon>Branchiopoda</taxon>
        <taxon>Diplostraca</taxon>
        <taxon>Cladocera</taxon>
        <taxon>Anomopoda</taxon>
        <taxon>Daphniidae</taxon>
        <taxon>Daphnia</taxon>
    </lineage>
</organism>
<comment type="subcellular location">
    <subcellularLocation>
        <location evidence="1">Golgi apparatus membrane</location>
        <topology evidence="1">Single-pass type II membrane protein</topology>
    </subcellularLocation>
</comment>
<keyword evidence="7" id="KW-1133">Transmembrane helix</keyword>
<dbReference type="PANTHER" id="PTHR12042:SF21">
    <property type="entry name" value="ALPHA1,4-GALACTOSYLTRANSFERASE 1-RELATED"/>
    <property type="match status" value="1"/>
</dbReference>
<evidence type="ECO:0000256" key="4">
    <source>
        <dbReference type="ARBA" id="ARBA00022679"/>
    </source>
</evidence>
<dbReference type="PANTHER" id="PTHR12042">
    <property type="entry name" value="LACTOSYLCERAMIDE 4-ALPHA-GALACTOSYLTRANSFERASE ALPHA- 1,4-GALACTOSYLTRANSFERASE"/>
    <property type="match status" value="1"/>
</dbReference>
<dbReference type="Pfam" id="PF04488">
    <property type="entry name" value="Gly_transf_sug"/>
    <property type="match status" value="1"/>
</dbReference>
<keyword evidence="7" id="KW-0812">Transmembrane</keyword>
<keyword evidence="10" id="KW-1185">Reference proteome</keyword>
<dbReference type="Gene3D" id="3.90.550.20">
    <property type="match status" value="1"/>
</dbReference>
<sequence>MNFRRTRPQQLIAIGSVTIFICVYSVTWPSGILNQKEDQDASPATLSAVQEHLNIVRYADMVRWGRNNQTSSSFWASSILSDDRRIYFHETTGRDHLNLRQLCAVESTAKENPSRSVQIFFQTDHVNVTSAPFELVLKTYPNIAVLLINAKDYFTATPLERWYSRGVWRKSPYKTEHFSDYIRILSSFKGGGMYMDLDFVTLKPLDADIFRNFVPEEDNAVLTGSSFHFEKGHPIVRKIMTYLASSYRPKEWAHSGPAMMQSVVLKYCRKKLPEPTYPLFLCPEIKVLPKKYLYPYTFADWKRLFVTNVSSSDPIFESYAVHTYNKLSKNEPVLVGSDQLYSQIARVHCPVTYAHALTDLEVDFF</sequence>
<comment type="caution">
    <text evidence="9">The sequence shown here is derived from an EMBL/GenBank/DDBJ whole genome shotgun (WGS) entry which is preliminary data.</text>
</comment>
<name>A0ABQ9ZBT2_9CRUS</name>
<keyword evidence="6 7" id="KW-0472">Membrane</keyword>
<dbReference type="Proteomes" id="UP001234178">
    <property type="component" value="Unassembled WGS sequence"/>
</dbReference>
<dbReference type="InterPro" id="IPR007652">
    <property type="entry name" value="A1-4-GlycosylTfrase_dom"/>
</dbReference>
<evidence type="ECO:0000313" key="10">
    <source>
        <dbReference type="Proteomes" id="UP001234178"/>
    </source>
</evidence>
<evidence type="ECO:0000256" key="1">
    <source>
        <dbReference type="ARBA" id="ARBA00004323"/>
    </source>
</evidence>
<keyword evidence="5" id="KW-0333">Golgi apparatus</keyword>
<gene>
    <name evidence="9" type="ORF">OUZ56_019510</name>
</gene>
<evidence type="ECO:0000256" key="3">
    <source>
        <dbReference type="ARBA" id="ARBA00022676"/>
    </source>
</evidence>
<comment type="similarity">
    <text evidence="2">Belongs to the glycosyltransferase 32 family.</text>
</comment>
<dbReference type="InterPro" id="IPR007577">
    <property type="entry name" value="GlycoTrfase_DXD_sugar-bd_CS"/>
</dbReference>
<dbReference type="InterPro" id="IPR029044">
    <property type="entry name" value="Nucleotide-diphossugar_trans"/>
</dbReference>
<reference evidence="9 10" key="1">
    <citation type="journal article" date="2023" name="Nucleic Acids Res.">
        <title>The hologenome of Daphnia magna reveals possible DNA methylation and microbiome-mediated evolution of the host genome.</title>
        <authorList>
            <person name="Chaturvedi A."/>
            <person name="Li X."/>
            <person name="Dhandapani V."/>
            <person name="Marshall H."/>
            <person name="Kissane S."/>
            <person name="Cuenca-Cambronero M."/>
            <person name="Asole G."/>
            <person name="Calvet F."/>
            <person name="Ruiz-Romero M."/>
            <person name="Marangio P."/>
            <person name="Guigo R."/>
            <person name="Rago D."/>
            <person name="Mirbahai L."/>
            <person name="Eastwood N."/>
            <person name="Colbourne J.K."/>
            <person name="Zhou J."/>
            <person name="Mallon E."/>
            <person name="Orsini L."/>
        </authorList>
    </citation>
    <scope>NUCLEOTIDE SEQUENCE [LARGE SCALE GENOMIC DNA]</scope>
    <source>
        <strain evidence="9">LRV0_1</strain>
    </source>
</reference>
<feature type="transmembrane region" description="Helical" evidence="7">
    <location>
        <begin position="12"/>
        <end position="33"/>
    </location>
</feature>
<evidence type="ECO:0000256" key="2">
    <source>
        <dbReference type="ARBA" id="ARBA00009003"/>
    </source>
</evidence>
<evidence type="ECO:0000259" key="8">
    <source>
        <dbReference type="Pfam" id="PF04572"/>
    </source>
</evidence>